<keyword evidence="11" id="KW-0496">Mitochondrion</keyword>
<evidence type="ECO:0000256" key="5">
    <source>
        <dbReference type="ARBA" id="ARBA00022490"/>
    </source>
</evidence>
<dbReference type="CDD" id="cd21911">
    <property type="entry name" value="CC1_SLMAP"/>
    <property type="match status" value="1"/>
</dbReference>
<comment type="function">
    <text evidence="14">Associates with the striatin-interacting phosphatase and kinase (STRIPAK) core complex, forming the extended (SIKE1:SLMAP)STRIPAK complex. The (SIKE1:SLMAP)STRIPAK complex dephosphorylates STK3 leading to the inhibition of Hippo signaling and the control of cell growth. May play a role during myoblast fusion.</text>
</comment>
<evidence type="ECO:0000256" key="12">
    <source>
        <dbReference type="ARBA" id="ARBA00023136"/>
    </source>
</evidence>
<evidence type="ECO:0000256" key="18">
    <source>
        <dbReference type="ARBA" id="ARBA00074026"/>
    </source>
</evidence>
<keyword evidence="8" id="KW-0256">Endoplasmic reticulum</keyword>
<evidence type="ECO:0000256" key="4">
    <source>
        <dbReference type="ARBA" id="ARBA00022475"/>
    </source>
</evidence>
<evidence type="ECO:0000256" key="20">
    <source>
        <dbReference type="SAM" id="MobiDB-lite"/>
    </source>
</evidence>
<dbReference type="CDD" id="cd22679">
    <property type="entry name" value="FHA_SLMAP"/>
    <property type="match status" value="1"/>
</dbReference>
<dbReference type="PANTHER" id="PTHR15715:SF37">
    <property type="entry name" value="LD47843P"/>
    <property type="match status" value="1"/>
</dbReference>
<dbReference type="Gene3D" id="2.60.200.20">
    <property type="match status" value="1"/>
</dbReference>
<comment type="similarity">
    <text evidence="16">Belongs to the SLMAP family.</text>
</comment>
<dbReference type="InterPro" id="IPR000253">
    <property type="entry name" value="FHA_dom"/>
</dbReference>
<gene>
    <name evidence="22" type="ORF">DGAL_LOCUS251</name>
</gene>
<name>A0A8J2WBY3_9CRUS</name>
<evidence type="ECO:0000256" key="13">
    <source>
        <dbReference type="ARBA" id="ARBA00023212"/>
    </source>
</evidence>
<evidence type="ECO:0000256" key="19">
    <source>
        <dbReference type="SAM" id="Coils"/>
    </source>
</evidence>
<evidence type="ECO:0000256" key="2">
    <source>
        <dbReference type="ARBA" id="ARBA00004304"/>
    </source>
</evidence>
<feature type="region of interest" description="Disordered" evidence="20">
    <location>
        <begin position="408"/>
        <end position="435"/>
    </location>
</feature>
<keyword evidence="4" id="KW-1003">Cell membrane</keyword>
<feature type="domain" description="FHA" evidence="21">
    <location>
        <begin position="64"/>
        <end position="119"/>
    </location>
</feature>
<dbReference type="InterPro" id="IPR051176">
    <property type="entry name" value="Cent_Immune-Sig_Mod"/>
</dbReference>
<keyword evidence="5" id="KW-0963">Cytoplasm</keyword>
<evidence type="ECO:0000256" key="3">
    <source>
        <dbReference type="ARBA" id="ARBA00004389"/>
    </source>
</evidence>
<keyword evidence="9" id="KW-1133">Transmembrane helix</keyword>
<sequence>MVVIEFDLPRSVSLSALDENNVTLKDSPENGGQESNKMVPRATLICRPNSHPFQERNLSLESAMKVGRSVARVKPAVNNAIFDCKVLSRNHALLWYKDGKFYLQDTKSSNGTFVNNQRLSKGSEESAPREVCSGDIVQFGVDVMENSRKVTHGCIVATVKLYLPDGKEAKASPSTGIQEEEDSCELGKQDLYQLNQWIQEAVIREQVLETKLGSLQRIVSATREAAEMGWTALMEEDRLLTRIESLENQLVVSSKNFHEDKLREEIRKLYDEKNIYQDVSKESLRKVLTEKMETLKKLQETERSLSNAEDERDNMKELNDKLNEQILELAEKFEKESEELQSCKKKLQEADNQQLRHEQEMQSRQEALREAQEKETILLAQVESRQAEIDFTKEQLANLRLRLDSMKATEESKKEENEISEDEVEDKSSVKENQTETLRQRVIQLESQLKTAHAKNLNGDFVPDPIGYKSKEVDRLQGSCTWDCYLYRNQLACCSLILQELLEETRAKCRVLESEVERRQLEAQDGWSTAAHLQQYFRNLHNVLKGSSEQDEESTDEPSELAELVRSSIVSLNNEYQDLREAHAKNKDLISLLTLRLSNYEKEEKANRASETTTQRGSTSELEYLRDEVAILSLQLKEMEVSRIEQIEERQKWQHAYQSLALSLENRDSGVASGFCSPINNPPSSRDPEMRDSGIRELNSGEDINLDECATMQQLSEVRNELEALRRHYENVQMEKKELEEEFSQLKDNYSLLSSQSKTFNIRGQKNNANKNNKTFSLCDGVVSHALARTVHLVLPGLLPLLLAADGHIRALRDLAEQHG</sequence>
<evidence type="ECO:0000256" key="17">
    <source>
        <dbReference type="ARBA" id="ARBA00066015"/>
    </source>
</evidence>
<dbReference type="InterPro" id="IPR008984">
    <property type="entry name" value="SMAD_FHA_dom_sf"/>
</dbReference>
<dbReference type="OrthoDB" id="687730at2759"/>
<keyword evidence="6" id="KW-0597">Phosphoprotein</keyword>
<keyword evidence="10 19" id="KW-0175">Coiled coil</keyword>
<evidence type="ECO:0000256" key="7">
    <source>
        <dbReference type="ARBA" id="ARBA00022692"/>
    </source>
</evidence>
<feature type="compositionally biased region" description="Basic and acidic residues" evidence="20">
    <location>
        <begin position="408"/>
        <end position="417"/>
    </location>
</feature>
<comment type="subcellular location">
    <subcellularLocation>
        <location evidence="15">Cell membrane</location>
        <location evidence="15">Sarcolemma</location>
        <topology evidence="15">Single-pass type IV membrane protein</topology>
    </subcellularLocation>
    <subcellularLocation>
        <location evidence="1">Cytoplasm</location>
        <location evidence="1">Cytoskeleton</location>
        <location evidence="1">Microtubule organizing center</location>
        <location evidence="1">Centrosome</location>
    </subcellularLocation>
    <subcellularLocation>
        <location evidence="3">Endoplasmic reticulum membrane</location>
        <topology evidence="3">Single-pass membrane protein</topology>
    </subcellularLocation>
    <subcellularLocation>
        <location evidence="2">Mitochondrion membrane</location>
        <topology evidence="2">Single-pass membrane protein</topology>
    </subcellularLocation>
</comment>
<evidence type="ECO:0000313" key="23">
    <source>
        <dbReference type="Proteomes" id="UP000789390"/>
    </source>
</evidence>
<dbReference type="Pfam" id="PF00498">
    <property type="entry name" value="FHA"/>
    <property type="match status" value="1"/>
</dbReference>
<keyword evidence="7" id="KW-0812">Transmembrane</keyword>
<keyword evidence="12" id="KW-0472">Membrane</keyword>
<dbReference type="EMBL" id="CAKKLH010000001">
    <property type="protein sequence ID" value="CAH0098204.1"/>
    <property type="molecule type" value="Genomic_DNA"/>
</dbReference>
<evidence type="ECO:0000256" key="16">
    <source>
        <dbReference type="ARBA" id="ARBA00061687"/>
    </source>
</evidence>
<keyword evidence="13" id="KW-0206">Cytoskeleton</keyword>
<dbReference type="Proteomes" id="UP000789390">
    <property type="component" value="Unassembled WGS sequence"/>
</dbReference>
<evidence type="ECO:0000256" key="15">
    <source>
        <dbReference type="ARBA" id="ARBA00060409"/>
    </source>
</evidence>
<dbReference type="GO" id="GO:0005813">
    <property type="term" value="C:centrosome"/>
    <property type="evidence" value="ECO:0007669"/>
    <property type="project" value="UniProtKB-SubCell"/>
</dbReference>
<comment type="subunit">
    <text evidence="17">Homodimer. Interacts with myosin. Interacts with SIKE1 and both associate with the STRIPAK core complex composed of PP2A catalytic and scaffolding subunits, the striatins (PP2A regulatory subunits), the striatin-associated proteins MOB4, STRIP1 and STRIP2, PDCD10 and members of the STE20 kinases, such as STK24 and STK26. Interacts (via FHA domain) with STK3 (when phosphorylated); the interaction associates STK3 with the STRIPAK complex.</text>
</comment>
<dbReference type="GO" id="GO:0005789">
    <property type="term" value="C:endoplasmic reticulum membrane"/>
    <property type="evidence" value="ECO:0007669"/>
    <property type="project" value="UniProtKB-SubCell"/>
</dbReference>
<dbReference type="GO" id="GO:0042383">
    <property type="term" value="C:sarcolemma"/>
    <property type="evidence" value="ECO:0007669"/>
    <property type="project" value="UniProtKB-SubCell"/>
</dbReference>
<evidence type="ECO:0000313" key="22">
    <source>
        <dbReference type="EMBL" id="CAH0098204.1"/>
    </source>
</evidence>
<evidence type="ECO:0000256" key="9">
    <source>
        <dbReference type="ARBA" id="ARBA00022989"/>
    </source>
</evidence>
<evidence type="ECO:0000256" key="6">
    <source>
        <dbReference type="ARBA" id="ARBA00022553"/>
    </source>
</evidence>
<accession>A0A8J2WBY3</accession>
<comment type="caution">
    <text evidence="22">The sequence shown here is derived from an EMBL/GenBank/DDBJ whole genome shotgun (WGS) entry which is preliminary data.</text>
</comment>
<evidence type="ECO:0000259" key="21">
    <source>
        <dbReference type="PROSITE" id="PS50006"/>
    </source>
</evidence>
<dbReference type="FunFam" id="2.60.200.20:FF:000003">
    <property type="entry name" value="sarcolemmal membrane-associated protein isoform X2"/>
    <property type="match status" value="1"/>
</dbReference>
<evidence type="ECO:0000256" key="11">
    <source>
        <dbReference type="ARBA" id="ARBA00023128"/>
    </source>
</evidence>
<dbReference type="SUPFAM" id="SSF49879">
    <property type="entry name" value="SMAD/FHA domain"/>
    <property type="match status" value="1"/>
</dbReference>
<reference evidence="22" key="1">
    <citation type="submission" date="2021-11" db="EMBL/GenBank/DDBJ databases">
        <authorList>
            <person name="Schell T."/>
        </authorList>
    </citation>
    <scope>NUCLEOTIDE SEQUENCE</scope>
    <source>
        <strain evidence="22">M5</strain>
    </source>
</reference>
<evidence type="ECO:0000256" key="14">
    <source>
        <dbReference type="ARBA" id="ARBA00057671"/>
    </source>
</evidence>
<dbReference type="PANTHER" id="PTHR15715">
    <property type="entry name" value="CENTROSOMAL PROTEIN OF 170 KDA"/>
    <property type="match status" value="1"/>
</dbReference>
<keyword evidence="23" id="KW-1185">Reference proteome</keyword>
<dbReference type="AlphaFoldDB" id="A0A8J2WBY3"/>
<dbReference type="SMART" id="SM00240">
    <property type="entry name" value="FHA"/>
    <property type="match status" value="1"/>
</dbReference>
<protein>
    <recommendedName>
        <fullName evidence="18">Sarcolemmal membrane-associated protein</fullName>
    </recommendedName>
</protein>
<evidence type="ECO:0000256" key="10">
    <source>
        <dbReference type="ARBA" id="ARBA00023054"/>
    </source>
</evidence>
<dbReference type="GO" id="GO:0031966">
    <property type="term" value="C:mitochondrial membrane"/>
    <property type="evidence" value="ECO:0007669"/>
    <property type="project" value="UniProtKB-SubCell"/>
</dbReference>
<evidence type="ECO:0000256" key="1">
    <source>
        <dbReference type="ARBA" id="ARBA00004300"/>
    </source>
</evidence>
<proteinExistence type="inferred from homology"/>
<organism evidence="22 23">
    <name type="scientific">Daphnia galeata</name>
    <dbReference type="NCBI Taxonomy" id="27404"/>
    <lineage>
        <taxon>Eukaryota</taxon>
        <taxon>Metazoa</taxon>
        <taxon>Ecdysozoa</taxon>
        <taxon>Arthropoda</taxon>
        <taxon>Crustacea</taxon>
        <taxon>Branchiopoda</taxon>
        <taxon>Diplostraca</taxon>
        <taxon>Cladocera</taxon>
        <taxon>Anomopoda</taxon>
        <taxon>Daphniidae</taxon>
        <taxon>Daphnia</taxon>
    </lineage>
</organism>
<dbReference type="PROSITE" id="PS50006">
    <property type="entry name" value="FHA_DOMAIN"/>
    <property type="match status" value="1"/>
</dbReference>
<feature type="coiled-coil region" evidence="19">
    <location>
        <begin position="712"/>
        <end position="756"/>
    </location>
</feature>
<evidence type="ECO:0000256" key="8">
    <source>
        <dbReference type="ARBA" id="ARBA00022824"/>
    </source>
</evidence>